<sequence length="144" mass="16655">MKLFLPWEGSEMEKPNKDRKVFLPKRRVPLEDSCFKTIGGPFFSLPNPSGTVRSFLNALEKDHQDEAMGYLSTSAATMVDFEGIKNFFGERKLLRFFSDDIFNEIRTVALTCKNDEGNTEVIFVQMVAEPNRFGKWKINYIEKE</sequence>
<protein>
    <submittedName>
        <fullName evidence="2">Uncharacterized protein</fullName>
    </submittedName>
</protein>
<dbReference type="RefSeq" id="WP_066083688.1">
    <property type="nucleotide sequence ID" value="NZ_LRVM01000001.1"/>
</dbReference>
<proteinExistence type="predicted"/>
<evidence type="ECO:0000313" key="3">
    <source>
        <dbReference type="Proteomes" id="UP000070539"/>
    </source>
</evidence>
<dbReference type="Proteomes" id="UP000070539">
    <property type="component" value="Unassembled WGS sequence"/>
</dbReference>
<evidence type="ECO:0000313" key="2">
    <source>
        <dbReference type="EMBL" id="KXL54284.1"/>
    </source>
</evidence>
<dbReference type="AlphaFoldDB" id="A0A136WIJ9"/>
<keyword evidence="3" id="KW-1185">Reference proteome</keyword>
<reference evidence="2 3" key="1">
    <citation type="submission" date="2016-01" db="EMBL/GenBank/DDBJ databases">
        <title>Genome sequence of Clostridium neopropionicum X4, DSM-3847.</title>
        <authorList>
            <person name="Poehlein A."/>
            <person name="Beck M.H."/>
            <person name="Bengelsdorf F.R."/>
            <person name="Daniel R."/>
            <person name="Duerre P."/>
        </authorList>
    </citation>
    <scope>NUCLEOTIDE SEQUENCE [LARGE SCALE GENOMIC DNA]</scope>
    <source>
        <strain evidence="2 3">DSM-3847</strain>
    </source>
</reference>
<accession>A0A136WIJ9</accession>
<organism evidence="2 3">
    <name type="scientific">Anaerotignum neopropionicum</name>
    <dbReference type="NCBI Taxonomy" id="36847"/>
    <lineage>
        <taxon>Bacteria</taxon>
        <taxon>Bacillati</taxon>
        <taxon>Bacillota</taxon>
        <taxon>Clostridia</taxon>
        <taxon>Lachnospirales</taxon>
        <taxon>Anaerotignaceae</taxon>
        <taxon>Anaerotignum</taxon>
    </lineage>
</organism>
<name>A0A136WIJ9_9FIRM</name>
<gene>
    <name evidence="1" type="ORF">CLNEO_02570</name>
    <name evidence="2" type="ORF">CLNEO_03860</name>
</gene>
<dbReference type="EMBL" id="LRVM01000001">
    <property type="protein sequence ID" value="KXL54159.1"/>
    <property type="molecule type" value="Genomic_DNA"/>
</dbReference>
<comment type="caution">
    <text evidence="2">The sequence shown here is derived from an EMBL/GenBank/DDBJ whole genome shotgun (WGS) entry which is preliminary data.</text>
</comment>
<evidence type="ECO:0000313" key="1">
    <source>
        <dbReference type="EMBL" id="KXL54159.1"/>
    </source>
</evidence>
<dbReference type="EMBL" id="LRVM01000001">
    <property type="protein sequence ID" value="KXL54284.1"/>
    <property type="molecule type" value="Genomic_DNA"/>
</dbReference>
<dbReference type="OrthoDB" id="2061360at2"/>
<dbReference type="STRING" id="36847.CLNEO_02570"/>